<dbReference type="SMART" id="SM00034">
    <property type="entry name" value="CLECT"/>
    <property type="match status" value="1"/>
</dbReference>
<dbReference type="RefSeq" id="XP_038066179.1">
    <property type="nucleotide sequence ID" value="XM_038210251.1"/>
</dbReference>
<dbReference type="InterPro" id="IPR018378">
    <property type="entry name" value="C-type_lectin_CS"/>
</dbReference>
<keyword evidence="2" id="KW-0732">Signal</keyword>
<organism evidence="4 5">
    <name type="scientific">Patiria miniata</name>
    <name type="common">Bat star</name>
    <name type="synonym">Asterina miniata</name>
    <dbReference type="NCBI Taxonomy" id="46514"/>
    <lineage>
        <taxon>Eukaryota</taxon>
        <taxon>Metazoa</taxon>
        <taxon>Echinodermata</taxon>
        <taxon>Eleutherozoa</taxon>
        <taxon>Asterozoa</taxon>
        <taxon>Asteroidea</taxon>
        <taxon>Valvatacea</taxon>
        <taxon>Valvatida</taxon>
        <taxon>Asterinidae</taxon>
        <taxon>Patiria</taxon>
    </lineage>
</organism>
<evidence type="ECO:0000256" key="1">
    <source>
        <dbReference type="ARBA" id="ARBA00023157"/>
    </source>
</evidence>
<keyword evidence="1" id="KW-1015">Disulfide bond</keyword>
<dbReference type="Gene3D" id="3.10.100.10">
    <property type="entry name" value="Mannose-Binding Protein A, subunit A"/>
    <property type="match status" value="1"/>
</dbReference>
<dbReference type="PROSITE" id="PS50041">
    <property type="entry name" value="C_TYPE_LECTIN_2"/>
    <property type="match status" value="1"/>
</dbReference>
<dbReference type="PANTHER" id="PTHR22803">
    <property type="entry name" value="MANNOSE, PHOSPHOLIPASE, LECTIN RECEPTOR RELATED"/>
    <property type="match status" value="1"/>
</dbReference>
<reference evidence="4" key="1">
    <citation type="submission" date="2022-11" db="UniProtKB">
        <authorList>
            <consortium name="EnsemblMetazoa"/>
        </authorList>
    </citation>
    <scope>IDENTIFICATION</scope>
</reference>
<dbReference type="GeneID" id="119736218"/>
<dbReference type="InterPro" id="IPR016187">
    <property type="entry name" value="CTDL_fold"/>
</dbReference>
<dbReference type="EnsemblMetazoa" id="XM_038210251.1">
    <property type="protein sequence ID" value="XP_038066179.1"/>
    <property type="gene ID" value="LOC119736218"/>
</dbReference>
<dbReference type="PROSITE" id="PS00615">
    <property type="entry name" value="C_TYPE_LECTIN_1"/>
    <property type="match status" value="1"/>
</dbReference>
<accession>A0A914ARV1</accession>
<evidence type="ECO:0000313" key="4">
    <source>
        <dbReference type="EnsemblMetazoa" id="XP_038066179.1"/>
    </source>
</evidence>
<dbReference type="AlphaFoldDB" id="A0A914ARV1"/>
<sequence length="165" mass="18443">MAFLQILCVVLLVGVGLDTASACQPRCHKCPPIWTFYKGSCYRLFATKKSQPDAEKHCRQFSAVGQGHLASIASAEENDILLEMWDSVRGTTAGGLWIGFTDEAEEGNFIWNDGSAVSYTKWKDGQPNNAGDEHCTQMLQENNGEWSDFKCFKEYSYMCKMTATE</sequence>
<dbReference type="InterPro" id="IPR001304">
    <property type="entry name" value="C-type_lectin-like"/>
</dbReference>
<dbReference type="OMA" id="CKMTATE"/>
<dbReference type="SUPFAM" id="SSF56436">
    <property type="entry name" value="C-type lectin-like"/>
    <property type="match status" value="1"/>
</dbReference>
<protein>
    <recommendedName>
        <fullName evidence="3">C-type lectin domain-containing protein</fullName>
    </recommendedName>
</protein>
<feature type="domain" description="C-type lectin" evidence="3">
    <location>
        <begin position="37"/>
        <end position="160"/>
    </location>
</feature>
<feature type="signal peptide" evidence="2">
    <location>
        <begin position="1"/>
        <end position="22"/>
    </location>
</feature>
<evidence type="ECO:0000256" key="2">
    <source>
        <dbReference type="SAM" id="SignalP"/>
    </source>
</evidence>
<dbReference type="InterPro" id="IPR050111">
    <property type="entry name" value="C-type_lectin/snaclec_domain"/>
</dbReference>
<dbReference type="Pfam" id="PF00059">
    <property type="entry name" value="Lectin_C"/>
    <property type="match status" value="1"/>
</dbReference>
<proteinExistence type="predicted"/>
<evidence type="ECO:0000313" key="5">
    <source>
        <dbReference type="Proteomes" id="UP000887568"/>
    </source>
</evidence>
<dbReference type="OrthoDB" id="418245at2759"/>
<name>A0A914ARV1_PATMI</name>
<evidence type="ECO:0000259" key="3">
    <source>
        <dbReference type="PROSITE" id="PS50041"/>
    </source>
</evidence>
<dbReference type="Proteomes" id="UP000887568">
    <property type="component" value="Unplaced"/>
</dbReference>
<dbReference type="InterPro" id="IPR016186">
    <property type="entry name" value="C-type_lectin-like/link_sf"/>
</dbReference>
<feature type="chain" id="PRO_5037390543" description="C-type lectin domain-containing protein" evidence="2">
    <location>
        <begin position="23"/>
        <end position="165"/>
    </location>
</feature>
<keyword evidence="5" id="KW-1185">Reference proteome</keyword>